<dbReference type="GO" id="GO:0030690">
    <property type="term" value="C:Noc1p-Noc2p complex"/>
    <property type="evidence" value="ECO:0007669"/>
    <property type="project" value="TreeGrafter"/>
</dbReference>
<feature type="region of interest" description="Disordered" evidence="4">
    <location>
        <begin position="1"/>
        <end position="199"/>
    </location>
</feature>
<dbReference type="PANTHER" id="PTHR12687">
    <property type="entry name" value="NUCLEOLAR COMPLEX 2 AND RAD4-RELATED"/>
    <property type="match status" value="1"/>
</dbReference>
<feature type="compositionally biased region" description="Basic and acidic residues" evidence="4">
    <location>
        <begin position="43"/>
        <end position="52"/>
    </location>
</feature>
<reference evidence="5" key="1">
    <citation type="submission" date="2016-04" db="EMBL/GenBank/DDBJ databases">
        <authorList>
            <person name="Evans L.H."/>
            <person name="Alamgir A."/>
            <person name="Owens N."/>
            <person name="Weber N.D."/>
            <person name="Virtaneva K."/>
            <person name="Barbian K."/>
            <person name="Babar A."/>
            <person name="Rosenke K."/>
        </authorList>
    </citation>
    <scope>NUCLEOTIDE SEQUENCE [LARGE SCALE GENOMIC DNA]</scope>
    <source>
        <strain evidence="5">CBS 101.48</strain>
    </source>
</reference>
<protein>
    <recommendedName>
        <fullName evidence="7">Noc2-domain-containing protein</fullName>
    </recommendedName>
</protein>
<evidence type="ECO:0000256" key="3">
    <source>
        <dbReference type="ARBA" id="ARBA00023242"/>
    </source>
</evidence>
<keyword evidence="3" id="KW-0539">Nucleus</keyword>
<dbReference type="GO" id="GO:0030691">
    <property type="term" value="C:Noc2p-Noc3p complex"/>
    <property type="evidence" value="ECO:0007669"/>
    <property type="project" value="TreeGrafter"/>
</dbReference>
<dbReference type="EMBL" id="LT554468">
    <property type="protein sequence ID" value="SAM05310.1"/>
    <property type="molecule type" value="Genomic_DNA"/>
</dbReference>
<dbReference type="GO" id="GO:0042273">
    <property type="term" value="P:ribosomal large subunit biogenesis"/>
    <property type="evidence" value="ECO:0007669"/>
    <property type="project" value="TreeGrafter"/>
</dbReference>
<comment type="subcellular location">
    <subcellularLocation>
        <location evidence="1">Nucleus</location>
    </subcellularLocation>
</comment>
<evidence type="ECO:0000256" key="4">
    <source>
        <dbReference type="SAM" id="MobiDB-lite"/>
    </source>
</evidence>
<feature type="compositionally biased region" description="Acidic residues" evidence="4">
    <location>
        <begin position="110"/>
        <end position="146"/>
    </location>
</feature>
<dbReference type="Proteomes" id="UP000078561">
    <property type="component" value="Unassembled WGS sequence"/>
</dbReference>
<feature type="compositionally biased region" description="Acidic residues" evidence="4">
    <location>
        <begin position="153"/>
        <end position="175"/>
    </location>
</feature>
<evidence type="ECO:0000256" key="2">
    <source>
        <dbReference type="ARBA" id="ARBA00005907"/>
    </source>
</evidence>
<dbReference type="GO" id="GO:0005654">
    <property type="term" value="C:nucleoplasm"/>
    <property type="evidence" value="ECO:0007669"/>
    <property type="project" value="TreeGrafter"/>
</dbReference>
<keyword evidence="6" id="KW-1185">Reference proteome</keyword>
<evidence type="ECO:0000313" key="5">
    <source>
        <dbReference type="EMBL" id="SAM05310.1"/>
    </source>
</evidence>
<evidence type="ECO:0000313" key="6">
    <source>
        <dbReference type="Proteomes" id="UP000078561"/>
    </source>
</evidence>
<proteinExistence type="inferred from homology"/>
<dbReference type="OMA" id="GCLRYYL"/>
<comment type="similarity">
    <text evidence="2">Belongs to the NOC2 family.</text>
</comment>
<dbReference type="InParanoid" id="A0A168QQG7"/>
<dbReference type="InterPro" id="IPR005343">
    <property type="entry name" value="Noc2"/>
</dbReference>
<sequence>MAKSNKGSSKRHNQKSPRTDKKVEKASTGVSKNKKDKKANTKPIEKSGKMSVEDFFSGGFAMDSEDDALDQELQQLEQVPVEGSDDDDDEDFLKITTPAKAPAKEPTKEDVDEPMEDVDESSQQSEEEQAEEGTDSEEEDDDDEEMIVTAPDNEADNDEEDDDEDDSSDNEDDEDSKEKLMRDAKKHKLEMDELKKRDPEFYKFLEKEDAGLLGFDMSEDEDDENDNNDGGDDEDVDDEYGSGDEVDDQESNMQNDKSLVTVTKAMLDKWVEQIETKCDSTAAKRLLAAFKSATRMADEEEREKTTFIYKVIDPNVFNSVLTSAMHYAPIVFKRYLAPKKEGGSPRSSSRWSVWQTTVKAYLTSLLYLMKSLTDSNMQYLAIREAEKCTVYWACFEKQAKDYLKILLDYYSGLGSADNVRIQSFLAIRTLASSSVTTRNKTEVPFLDTCLKNLYLTFVHSCKLTNTHTLPAINLMRNLAIELYGFDQTTSYQQAFVYIRQLGIHLRGAMQTKSDETFKSVYNWQYVHCIDFWSNVLSSYCQPVDGQEDSPLKSLVYPLTQIALGAVRLIPTAQYYPLRFHILKSMASLSDATNVYIPLAPYILEILDSAELKNKAKPSTAKPLDWDIHLRAPKPYLRGRTYQDGIIDQVSEVLTASFKPYFHHISFPEMVIPTIIGVKRFAKKSKNAKGSRKLLDLVKMLEVKSNAILIQRAKIDFAPDSNQARRFTFA</sequence>
<dbReference type="GO" id="GO:0005730">
    <property type="term" value="C:nucleolus"/>
    <property type="evidence" value="ECO:0007669"/>
    <property type="project" value="TreeGrafter"/>
</dbReference>
<name>A0A168QQG7_ABSGL</name>
<organism evidence="5">
    <name type="scientific">Absidia glauca</name>
    <name type="common">Pin mould</name>
    <dbReference type="NCBI Taxonomy" id="4829"/>
    <lineage>
        <taxon>Eukaryota</taxon>
        <taxon>Fungi</taxon>
        <taxon>Fungi incertae sedis</taxon>
        <taxon>Mucoromycota</taxon>
        <taxon>Mucoromycotina</taxon>
        <taxon>Mucoromycetes</taxon>
        <taxon>Mucorales</taxon>
        <taxon>Cunninghamellaceae</taxon>
        <taxon>Absidia</taxon>
    </lineage>
</organism>
<dbReference type="PANTHER" id="PTHR12687:SF4">
    <property type="entry name" value="NUCLEOLAR COMPLEX PROTEIN 2 HOMOLOG"/>
    <property type="match status" value="1"/>
</dbReference>
<feature type="region of interest" description="Disordered" evidence="4">
    <location>
        <begin position="216"/>
        <end position="256"/>
    </location>
</feature>
<gene>
    <name evidence="5" type="primary">ABSGL_11185.1 scaffold 12295</name>
</gene>
<feature type="compositionally biased region" description="Acidic residues" evidence="4">
    <location>
        <begin position="217"/>
        <end position="250"/>
    </location>
</feature>
<evidence type="ECO:0008006" key="7">
    <source>
        <dbReference type="Google" id="ProtNLM"/>
    </source>
</evidence>
<dbReference type="STRING" id="4829.A0A168QQG7"/>
<evidence type="ECO:0000256" key="1">
    <source>
        <dbReference type="ARBA" id="ARBA00004123"/>
    </source>
</evidence>
<dbReference type="Pfam" id="PF03715">
    <property type="entry name" value="Noc2"/>
    <property type="match status" value="1"/>
</dbReference>
<dbReference type="FunCoup" id="A0A168QQG7">
    <property type="interactions" value="552"/>
</dbReference>
<feature type="compositionally biased region" description="Basic and acidic residues" evidence="4">
    <location>
        <begin position="176"/>
        <end position="199"/>
    </location>
</feature>
<accession>A0A168QQG7</accession>
<dbReference type="OrthoDB" id="10266662at2759"/>
<dbReference type="AlphaFoldDB" id="A0A168QQG7"/>